<accession>A0A514DDW7</accession>
<gene>
    <name evidence="1" type="primary">136</name>
    <name evidence="1" type="ORF">SEA_PHRAPPUCCINO_136</name>
</gene>
<dbReference type="KEGG" id="vg:64767057"/>
<dbReference type="EMBL" id="MK937592">
    <property type="protein sequence ID" value="QDH91811.1"/>
    <property type="molecule type" value="Genomic_DNA"/>
</dbReference>
<protein>
    <submittedName>
        <fullName evidence="1">Uncharacterized protein</fullName>
    </submittedName>
</protein>
<evidence type="ECO:0000313" key="1">
    <source>
        <dbReference type="EMBL" id="QDH91811.1"/>
    </source>
</evidence>
<dbReference type="GeneID" id="64767057"/>
<reference evidence="1 2" key="1">
    <citation type="submission" date="2019-05" db="EMBL/GenBank/DDBJ databases">
        <authorList>
            <person name="Pope W.H."/>
            <person name="Garlena R.A."/>
            <person name="Russell D.A."/>
            <person name="Jacobs-Sera D."/>
            <person name="Hatfull G.F."/>
        </authorList>
    </citation>
    <scope>NUCLEOTIDE SEQUENCE [LARGE SCALE GENOMIC DNA]</scope>
</reference>
<dbReference type="RefSeq" id="YP_010059825.1">
    <property type="nucleotide sequence ID" value="NC_054727.1"/>
</dbReference>
<dbReference type="PROSITE" id="PS51257">
    <property type="entry name" value="PROKAR_LIPOPROTEIN"/>
    <property type="match status" value="1"/>
</dbReference>
<proteinExistence type="predicted"/>
<keyword evidence="2" id="KW-1185">Reference proteome</keyword>
<organism evidence="1 2">
    <name type="scientific">Mycobacterium phage Phrappuccino</name>
    <dbReference type="NCBI Taxonomy" id="2591223"/>
    <lineage>
        <taxon>Viruses</taxon>
        <taxon>Duplodnaviria</taxon>
        <taxon>Heunggongvirae</taxon>
        <taxon>Uroviricota</taxon>
        <taxon>Caudoviricetes</taxon>
        <taxon>Phrappuccinovirus</taxon>
        <taxon>Phrappuccinovirus phrappuccino</taxon>
        <taxon>Phreappuccinovirus Phrappuccino</taxon>
    </lineage>
</organism>
<sequence>MANRFAEVTDVETLVYQLVGAGSACWENPGGAGQFDTDAAATIAEDGVERLNQLIGATTP</sequence>
<evidence type="ECO:0000313" key="2">
    <source>
        <dbReference type="Proteomes" id="UP000316777"/>
    </source>
</evidence>
<dbReference type="Proteomes" id="UP000316777">
    <property type="component" value="Segment"/>
</dbReference>
<name>A0A514DDW7_9CAUD</name>